<keyword evidence="1" id="KW-0597">Phosphoprotein</keyword>
<dbReference type="InterPro" id="IPR052893">
    <property type="entry name" value="TCS_response_regulator"/>
</dbReference>
<dbReference type="Gene3D" id="3.40.50.2300">
    <property type="match status" value="1"/>
</dbReference>
<dbReference type="Proteomes" id="UP001549799">
    <property type="component" value="Unassembled WGS sequence"/>
</dbReference>
<proteinExistence type="predicted"/>
<feature type="domain" description="Response regulatory" evidence="2">
    <location>
        <begin position="7"/>
        <end position="132"/>
    </location>
</feature>
<reference evidence="3 4" key="1">
    <citation type="submission" date="2024-07" db="EMBL/GenBank/DDBJ databases">
        <title>The genome sequence of type strain Sediminicola arcticus GDMCC 1.2805.</title>
        <authorList>
            <person name="Liu Y."/>
        </authorList>
    </citation>
    <scope>NUCLEOTIDE SEQUENCE [LARGE SCALE GENOMIC DNA]</scope>
    <source>
        <strain evidence="3 4">GDMCC 1.2805</strain>
    </source>
</reference>
<organism evidence="3 4">
    <name type="scientific">Sediminicola arcticus</name>
    <dbReference type="NCBI Taxonomy" id="1574308"/>
    <lineage>
        <taxon>Bacteria</taxon>
        <taxon>Pseudomonadati</taxon>
        <taxon>Bacteroidota</taxon>
        <taxon>Flavobacteriia</taxon>
        <taxon>Flavobacteriales</taxon>
        <taxon>Flavobacteriaceae</taxon>
        <taxon>Sediminicola</taxon>
    </lineage>
</organism>
<dbReference type="PROSITE" id="PS50110">
    <property type="entry name" value="RESPONSE_REGULATORY"/>
    <property type="match status" value="1"/>
</dbReference>
<dbReference type="InterPro" id="IPR011006">
    <property type="entry name" value="CheY-like_superfamily"/>
</dbReference>
<keyword evidence="4" id="KW-1185">Reference proteome</keyword>
<evidence type="ECO:0000313" key="4">
    <source>
        <dbReference type="Proteomes" id="UP001549799"/>
    </source>
</evidence>
<gene>
    <name evidence="3" type="ORF">ABXZ36_09785</name>
</gene>
<dbReference type="SUPFAM" id="SSF52172">
    <property type="entry name" value="CheY-like"/>
    <property type="match status" value="1"/>
</dbReference>
<name>A0ABV2SW08_9FLAO</name>
<evidence type="ECO:0000256" key="1">
    <source>
        <dbReference type="PROSITE-ProRule" id="PRU00169"/>
    </source>
</evidence>
<evidence type="ECO:0000259" key="2">
    <source>
        <dbReference type="PROSITE" id="PS50110"/>
    </source>
</evidence>
<evidence type="ECO:0000313" key="3">
    <source>
        <dbReference type="EMBL" id="MET6990935.1"/>
    </source>
</evidence>
<dbReference type="EMBL" id="JBEXAE010000004">
    <property type="protein sequence ID" value="MET6990935.1"/>
    <property type="molecule type" value="Genomic_DNA"/>
</dbReference>
<dbReference type="PANTHER" id="PTHR44520:SF2">
    <property type="entry name" value="RESPONSE REGULATOR RCP1"/>
    <property type="match status" value="1"/>
</dbReference>
<sequence>MTLITKRFLLVDDDPLNNYITKKTLKKSLGEVHIIDFTNPENGLEFIRSQPVHNPTNGKTTLFLDINMPVISGWEFLEAFELFDISIKEQYNIYILSSSIDPNEINLAKGNPLVCDFIEKPLNEAKLVKIFG</sequence>
<accession>A0ABV2SW08</accession>
<feature type="modified residue" description="4-aspartylphosphate" evidence="1">
    <location>
        <position position="65"/>
    </location>
</feature>
<dbReference type="SMART" id="SM00448">
    <property type="entry name" value="REC"/>
    <property type="match status" value="1"/>
</dbReference>
<dbReference type="PANTHER" id="PTHR44520">
    <property type="entry name" value="RESPONSE REGULATOR RCP1-RELATED"/>
    <property type="match status" value="1"/>
</dbReference>
<comment type="caution">
    <text evidence="3">The sequence shown here is derived from an EMBL/GenBank/DDBJ whole genome shotgun (WGS) entry which is preliminary data.</text>
</comment>
<protein>
    <submittedName>
        <fullName evidence="3">Response regulator</fullName>
    </submittedName>
</protein>
<dbReference type="Pfam" id="PF00072">
    <property type="entry name" value="Response_reg"/>
    <property type="match status" value="1"/>
</dbReference>
<dbReference type="InterPro" id="IPR001789">
    <property type="entry name" value="Sig_transdc_resp-reg_receiver"/>
</dbReference>
<dbReference type="RefSeq" id="WP_354615334.1">
    <property type="nucleotide sequence ID" value="NZ_JBEXAE010000004.1"/>
</dbReference>